<dbReference type="AlphaFoldDB" id="A0A810BEA5"/>
<dbReference type="InterPro" id="IPR038666">
    <property type="entry name" value="SSP1_head-tail_sf"/>
</dbReference>
<dbReference type="InterPro" id="IPR008767">
    <property type="entry name" value="Phage_SPP1_head-tail_adaptor"/>
</dbReference>
<name>A0A810BEA5_9BRAD</name>
<sequence length="105" mass="11730">MRAGNLDRLIEIQRRSTTIGLGGTVGQTWATFATMRAQLLKSDIDDREGARGHATDAMLTFRMYYFASLSLNDRLLYEGQPFEITGITEIGRRVGMDVTCERVGP</sequence>
<dbReference type="Gene3D" id="2.40.10.270">
    <property type="entry name" value="Bacteriophage SPP1 head-tail adaptor protein"/>
    <property type="match status" value="1"/>
</dbReference>
<accession>A0A810BEA5</accession>
<organism evidence="1">
    <name type="scientific">Bradyrhizobium diazoefficiens</name>
    <dbReference type="NCBI Taxonomy" id="1355477"/>
    <lineage>
        <taxon>Bacteria</taxon>
        <taxon>Pseudomonadati</taxon>
        <taxon>Pseudomonadota</taxon>
        <taxon>Alphaproteobacteria</taxon>
        <taxon>Hyphomicrobiales</taxon>
        <taxon>Nitrobacteraceae</taxon>
        <taxon>Bradyrhizobium</taxon>
    </lineage>
</organism>
<proteinExistence type="predicted"/>
<dbReference type="Pfam" id="PF05521">
    <property type="entry name" value="Phage_HCP"/>
    <property type="match status" value="1"/>
</dbReference>
<reference evidence="1" key="1">
    <citation type="submission" date="2020-05" db="EMBL/GenBank/DDBJ databases">
        <title>Complete genome sequence of Bradyrhizobium diazoefficiens XF8 isolated from soybean nodule.</title>
        <authorList>
            <person name="Noda R."/>
            <person name="Kakizaki K."/>
            <person name="Minamisawa K."/>
        </authorList>
    </citation>
    <scope>NUCLEOTIDE SEQUENCE</scope>
    <source>
        <strain evidence="1">XF8</strain>
    </source>
</reference>
<evidence type="ECO:0000313" key="1">
    <source>
        <dbReference type="EMBL" id="BCE73920.1"/>
    </source>
</evidence>
<protein>
    <recommendedName>
        <fullName evidence="2">Head-tail adaptor protein</fullName>
    </recommendedName>
</protein>
<dbReference type="EMBL" id="AP023097">
    <property type="protein sequence ID" value="BCE73920.1"/>
    <property type="molecule type" value="Genomic_DNA"/>
</dbReference>
<evidence type="ECO:0008006" key="2">
    <source>
        <dbReference type="Google" id="ProtNLM"/>
    </source>
</evidence>
<gene>
    <name evidence="1" type="ORF">XF8B_40310</name>
</gene>